<dbReference type="GeneID" id="106818465"/>
<gene>
    <name evidence="2" type="primary">LOC106818465</name>
</gene>
<reference evidence="2" key="1">
    <citation type="submission" date="2025-08" db="UniProtKB">
        <authorList>
            <consortium name="RefSeq"/>
        </authorList>
    </citation>
    <scope>IDENTIFICATION</scope>
</reference>
<evidence type="ECO:0000313" key="2">
    <source>
        <dbReference type="RefSeq" id="XP_014678655.1"/>
    </source>
</evidence>
<sequence length="197" mass="21706">MQGHPAAVYGPATAAAAAQNTSCSIQKLQQLTNGIMDIVPQGPPMNTMTPPPNLTPPPTMTPPPGMQRNLTPPISNLPSQVSMTMNQAQYYKYQRRQAQIQRSPNVTIGPNLMSGYNTYSYRLQQQSQVPFQMVNMNMNVNLPGQLAASQMQGAPPQMNYQVQDVAAGQMQPPHTQPSMNTAAMYTYGYIPTNYMRR</sequence>
<keyword evidence="1" id="KW-1185">Reference proteome</keyword>
<name>A0ABM1F2I4_PRICU</name>
<dbReference type="Proteomes" id="UP000695022">
    <property type="component" value="Unplaced"/>
</dbReference>
<proteinExistence type="predicted"/>
<evidence type="ECO:0000313" key="1">
    <source>
        <dbReference type="Proteomes" id="UP000695022"/>
    </source>
</evidence>
<protein>
    <submittedName>
        <fullName evidence="2">Histone acetyltransferase KAT6B-like</fullName>
    </submittedName>
</protein>
<organism evidence="1 2">
    <name type="scientific">Priapulus caudatus</name>
    <name type="common">Priapulid worm</name>
    <dbReference type="NCBI Taxonomy" id="37621"/>
    <lineage>
        <taxon>Eukaryota</taxon>
        <taxon>Metazoa</taxon>
        <taxon>Ecdysozoa</taxon>
        <taxon>Scalidophora</taxon>
        <taxon>Priapulida</taxon>
        <taxon>Priapulimorpha</taxon>
        <taxon>Priapulimorphida</taxon>
        <taxon>Priapulidae</taxon>
        <taxon>Priapulus</taxon>
    </lineage>
</organism>
<dbReference type="RefSeq" id="XP_014678655.1">
    <property type="nucleotide sequence ID" value="XM_014823169.1"/>
</dbReference>
<accession>A0ABM1F2I4</accession>